<dbReference type="PANTHER" id="PTHR35526:SF3">
    <property type="entry name" value="ANTI-SIGMA-F FACTOR RSBW"/>
    <property type="match status" value="1"/>
</dbReference>
<organism evidence="4 5">
    <name type="scientific">Streptomyces glomeratus</name>
    <dbReference type="NCBI Taxonomy" id="284452"/>
    <lineage>
        <taxon>Bacteria</taxon>
        <taxon>Bacillati</taxon>
        <taxon>Actinomycetota</taxon>
        <taxon>Actinomycetes</taxon>
        <taxon>Kitasatosporales</taxon>
        <taxon>Streptomycetaceae</taxon>
        <taxon>Streptomyces</taxon>
    </lineage>
</organism>
<keyword evidence="1" id="KW-0808">Transferase</keyword>
<protein>
    <recommendedName>
        <fullName evidence="3">Histidine kinase/HSP90-like ATPase domain-containing protein</fullName>
    </recommendedName>
</protein>
<dbReference type="CDD" id="cd16936">
    <property type="entry name" value="HATPase_RsbW-like"/>
    <property type="match status" value="1"/>
</dbReference>
<dbReference type="InterPro" id="IPR050267">
    <property type="entry name" value="Anti-sigma-factor_SerPK"/>
</dbReference>
<comment type="caution">
    <text evidence="4">The sequence shown here is derived from an EMBL/GenBank/DDBJ whole genome shotgun (WGS) entry which is preliminary data.</text>
</comment>
<feature type="domain" description="Histidine kinase/HSP90-like ATPase" evidence="3">
    <location>
        <begin position="58"/>
        <end position="163"/>
    </location>
</feature>
<dbReference type="InterPro" id="IPR003594">
    <property type="entry name" value="HATPase_dom"/>
</dbReference>
<evidence type="ECO:0000313" key="4">
    <source>
        <dbReference type="EMBL" id="GAA3038625.1"/>
    </source>
</evidence>
<feature type="region of interest" description="Disordered" evidence="2">
    <location>
        <begin position="1"/>
        <end position="43"/>
    </location>
</feature>
<sequence>MSEPAMRPAELPAQDGENPVCGGEKKAAVHTSGGGRRAGSAPASPVVSAASARAYVLAVVRRHWDAAACRPDEQAVTDLLLVTSELVSNAIRHGGGLTAFEAAPTRDGVRLTVYDRSPDIPTVAFGSGALPVGHDGGGYGWPLIIKLAHDIVIERCADGGKFVSVLVPLRAGSGPES</sequence>
<evidence type="ECO:0000313" key="5">
    <source>
        <dbReference type="Proteomes" id="UP001501532"/>
    </source>
</evidence>
<evidence type="ECO:0000256" key="1">
    <source>
        <dbReference type="ARBA" id="ARBA00022527"/>
    </source>
</evidence>
<keyword evidence="1" id="KW-0418">Kinase</keyword>
<dbReference type="Gene3D" id="3.30.565.10">
    <property type="entry name" value="Histidine kinase-like ATPase, C-terminal domain"/>
    <property type="match status" value="1"/>
</dbReference>
<evidence type="ECO:0000259" key="3">
    <source>
        <dbReference type="Pfam" id="PF13581"/>
    </source>
</evidence>
<gene>
    <name evidence="4" type="ORF">GCM10010448_21280</name>
</gene>
<keyword evidence="1" id="KW-0723">Serine/threonine-protein kinase</keyword>
<accession>A0ABP6LBC4</accession>
<reference evidence="5" key="1">
    <citation type="journal article" date="2019" name="Int. J. Syst. Evol. Microbiol.">
        <title>The Global Catalogue of Microorganisms (GCM) 10K type strain sequencing project: providing services to taxonomists for standard genome sequencing and annotation.</title>
        <authorList>
            <consortium name="The Broad Institute Genomics Platform"/>
            <consortium name="The Broad Institute Genome Sequencing Center for Infectious Disease"/>
            <person name="Wu L."/>
            <person name="Ma J."/>
        </authorList>
    </citation>
    <scope>NUCLEOTIDE SEQUENCE [LARGE SCALE GENOMIC DNA]</scope>
    <source>
        <strain evidence="5">JCM 9091</strain>
    </source>
</reference>
<dbReference type="Proteomes" id="UP001501532">
    <property type="component" value="Unassembled WGS sequence"/>
</dbReference>
<name>A0ABP6LBC4_9ACTN</name>
<dbReference type="Pfam" id="PF13581">
    <property type="entry name" value="HATPase_c_2"/>
    <property type="match status" value="1"/>
</dbReference>
<proteinExistence type="predicted"/>
<keyword evidence="5" id="KW-1185">Reference proteome</keyword>
<dbReference type="SUPFAM" id="SSF55874">
    <property type="entry name" value="ATPase domain of HSP90 chaperone/DNA topoisomerase II/histidine kinase"/>
    <property type="match status" value="1"/>
</dbReference>
<dbReference type="PANTHER" id="PTHR35526">
    <property type="entry name" value="ANTI-SIGMA-F FACTOR RSBW-RELATED"/>
    <property type="match status" value="1"/>
</dbReference>
<dbReference type="EMBL" id="BAAAUF010000016">
    <property type="protein sequence ID" value="GAA3038625.1"/>
    <property type="molecule type" value="Genomic_DNA"/>
</dbReference>
<evidence type="ECO:0000256" key="2">
    <source>
        <dbReference type="SAM" id="MobiDB-lite"/>
    </source>
</evidence>
<dbReference type="InterPro" id="IPR036890">
    <property type="entry name" value="HATPase_C_sf"/>
</dbReference>